<organism evidence="2 3">
    <name type="scientific">Actinoplanes couchii</name>
    <dbReference type="NCBI Taxonomy" id="403638"/>
    <lineage>
        <taxon>Bacteria</taxon>
        <taxon>Bacillati</taxon>
        <taxon>Actinomycetota</taxon>
        <taxon>Actinomycetes</taxon>
        <taxon>Micromonosporales</taxon>
        <taxon>Micromonosporaceae</taxon>
        <taxon>Actinoplanes</taxon>
    </lineage>
</organism>
<protein>
    <recommendedName>
        <fullName evidence="1">SGNH hydrolase-type esterase domain-containing protein</fullName>
    </recommendedName>
</protein>
<comment type="caution">
    <text evidence="2">The sequence shown here is derived from an EMBL/GenBank/DDBJ whole genome shotgun (WGS) entry which is preliminary data.</text>
</comment>
<name>A0ABQ3XGD2_9ACTN</name>
<dbReference type="SUPFAM" id="SSF52266">
    <property type="entry name" value="SGNH hydrolase"/>
    <property type="match status" value="1"/>
</dbReference>
<dbReference type="EMBL" id="BOMG01000073">
    <property type="protein sequence ID" value="GID57550.1"/>
    <property type="molecule type" value="Genomic_DNA"/>
</dbReference>
<accession>A0ABQ3XGD2</accession>
<dbReference type="Proteomes" id="UP000612282">
    <property type="component" value="Unassembled WGS sequence"/>
</dbReference>
<feature type="domain" description="SGNH hydrolase-type esterase" evidence="1">
    <location>
        <begin position="43"/>
        <end position="209"/>
    </location>
</feature>
<proteinExistence type="predicted"/>
<evidence type="ECO:0000259" key="1">
    <source>
        <dbReference type="Pfam" id="PF13472"/>
    </source>
</evidence>
<evidence type="ECO:0000313" key="2">
    <source>
        <dbReference type="EMBL" id="GID57550.1"/>
    </source>
</evidence>
<sequence>MNGVVALQGLWVKTVTRRLPEPAGEPSGSVPGTLPALRIAVTGESTAAGCGVGRHDEGFAAAFAREVAARTGQAVDWTATGRYGATAVQIRQDLLPTETDLNMVVVLAGVNDVLTRRRPEQWREDLSALVGDLAGRTTRIVVTGIPPFTLFPALPSRLAHYLADRAALLDNVSTQVCRGRAMFVRSEFDEVPDGFFAADSFHPSAAGYRQWAAMVAAEVHGEAFRYGRRTV</sequence>
<keyword evidence="3" id="KW-1185">Reference proteome</keyword>
<dbReference type="RefSeq" id="WP_203800470.1">
    <property type="nucleotide sequence ID" value="NZ_BAAAQE010000034.1"/>
</dbReference>
<reference evidence="2 3" key="1">
    <citation type="submission" date="2021-01" db="EMBL/GenBank/DDBJ databases">
        <title>Whole genome shotgun sequence of Actinoplanes couchii NBRC 106145.</title>
        <authorList>
            <person name="Komaki H."/>
            <person name="Tamura T."/>
        </authorList>
    </citation>
    <scope>NUCLEOTIDE SEQUENCE [LARGE SCALE GENOMIC DNA]</scope>
    <source>
        <strain evidence="2 3">NBRC 106145</strain>
    </source>
</reference>
<dbReference type="CDD" id="cd01836">
    <property type="entry name" value="FeeA_FeeB_like"/>
    <property type="match status" value="1"/>
</dbReference>
<dbReference type="InterPro" id="IPR013830">
    <property type="entry name" value="SGNH_hydro"/>
</dbReference>
<evidence type="ECO:0000313" key="3">
    <source>
        <dbReference type="Proteomes" id="UP000612282"/>
    </source>
</evidence>
<dbReference type="InterPro" id="IPR036514">
    <property type="entry name" value="SGNH_hydro_sf"/>
</dbReference>
<gene>
    <name evidence="2" type="ORF">Aco03nite_059540</name>
</gene>
<dbReference type="Pfam" id="PF13472">
    <property type="entry name" value="Lipase_GDSL_2"/>
    <property type="match status" value="1"/>
</dbReference>
<dbReference type="Gene3D" id="3.40.50.1110">
    <property type="entry name" value="SGNH hydrolase"/>
    <property type="match status" value="1"/>
</dbReference>